<reference evidence="14" key="2">
    <citation type="submission" date="2011-01" db="EMBL/GenBank/DDBJ databases">
        <title>The complete genome of Deinococcus maricopensis DSM 21211.</title>
        <authorList>
            <consortium name="US DOE Joint Genome Institute (JGI-PGF)"/>
            <person name="Lucas S."/>
            <person name="Copeland A."/>
            <person name="Lapidus A."/>
            <person name="Goodwin L."/>
            <person name="Pitluck S."/>
            <person name="Kyrpides N."/>
            <person name="Mavromatis K."/>
            <person name="Pagani I."/>
            <person name="Ivanova N."/>
            <person name="Ovchinnikova G."/>
            <person name="Zeytun A."/>
            <person name="Detter J.C."/>
            <person name="Han C."/>
            <person name="Land M."/>
            <person name="Hauser L."/>
            <person name="Markowitz V."/>
            <person name="Cheng J.-F."/>
            <person name="Hugenholtz P."/>
            <person name="Woyke T."/>
            <person name="Wu D."/>
            <person name="Pukall R."/>
            <person name="Gehrich-Schroeter G."/>
            <person name="Brambilla E."/>
            <person name="Klenk H.-P."/>
            <person name="Eisen J.A."/>
        </authorList>
    </citation>
    <scope>NUCLEOTIDE SEQUENCE [LARGE SCALE GENOMIC DNA]</scope>
    <source>
        <strain evidence="14">DSM 21211 / LMG 22137 / NRRL B-23946 / LB-34</strain>
    </source>
</reference>
<evidence type="ECO:0000256" key="1">
    <source>
        <dbReference type="ARBA" id="ARBA00004370"/>
    </source>
</evidence>
<comment type="subcellular location">
    <subcellularLocation>
        <location evidence="10">Cell membrane</location>
        <topology evidence="10">Single-pass type II membrane protein</topology>
    </subcellularLocation>
    <subcellularLocation>
        <location evidence="1">Membrane</location>
    </subcellularLocation>
</comment>
<evidence type="ECO:0000313" key="13">
    <source>
        <dbReference type="EMBL" id="ADV66802.1"/>
    </source>
</evidence>
<dbReference type="RefSeq" id="WP_013556307.1">
    <property type="nucleotide sequence ID" value="NC_014958.1"/>
</dbReference>
<evidence type="ECO:0000256" key="10">
    <source>
        <dbReference type="HAMAP-Rule" id="MF_01959"/>
    </source>
</evidence>
<dbReference type="EMBL" id="CP002454">
    <property type="protein sequence ID" value="ADV66802.1"/>
    <property type="molecule type" value="Genomic_DNA"/>
</dbReference>
<dbReference type="eggNOG" id="COG2332">
    <property type="taxonomic scope" value="Bacteria"/>
</dbReference>
<dbReference type="AlphaFoldDB" id="E8U6W3"/>
<dbReference type="InterPro" id="IPR004329">
    <property type="entry name" value="CcmE"/>
</dbReference>
<keyword evidence="9 10" id="KW-0472">Membrane</keyword>
<evidence type="ECO:0000256" key="12">
    <source>
        <dbReference type="SAM" id="Phobius"/>
    </source>
</evidence>
<dbReference type="PANTHER" id="PTHR34128:SF2">
    <property type="entry name" value="CYTOCHROME C-TYPE BIOGENESIS PROTEIN CCME HOMOLOG, MITOCHONDRIAL"/>
    <property type="match status" value="1"/>
</dbReference>
<keyword evidence="6 10" id="KW-0735">Signal-anchor</keyword>
<evidence type="ECO:0000256" key="4">
    <source>
        <dbReference type="ARBA" id="ARBA00022723"/>
    </source>
</evidence>
<dbReference type="Gene3D" id="2.40.50.140">
    <property type="entry name" value="Nucleic acid-binding proteins"/>
    <property type="match status" value="1"/>
</dbReference>
<keyword evidence="14" id="KW-1185">Reference proteome</keyword>
<evidence type="ECO:0000256" key="7">
    <source>
        <dbReference type="ARBA" id="ARBA00022989"/>
    </source>
</evidence>
<evidence type="ECO:0000256" key="2">
    <source>
        <dbReference type="ARBA" id="ARBA00022617"/>
    </source>
</evidence>
<feature type="binding site" description="covalent" evidence="10 11">
    <location>
        <position position="135"/>
    </location>
    <ligand>
        <name>heme</name>
        <dbReference type="ChEBI" id="CHEBI:30413"/>
    </ligand>
</feature>
<proteinExistence type="inferred from homology"/>
<dbReference type="PANTHER" id="PTHR34128">
    <property type="entry name" value="CYTOCHROME C-TYPE BIOGENESIS PROTEIN CCME HOMOLOG, MITOCHONDRIAL"/>
    <property type="match status" value="1"/>
</dbReference>
<dbReference type="GO" id="GO:0017003">
    <property type="term" value="P:protein-heme linkage"/>
    <property type="evidence" value="ECO:0007669"/>
    <property type="project" value="UniProtKB-UniRule"/>
</dbReference>
<keyword evidence="10" id="KW-1003">Cell membrane</keyword>
<protein>
    <recommendedName>
        <fullName evidence="10">Cytochrome c-type biogenesis protein CcmE</fullName>
    </recommendedName>
    <alternativeName>
        <fullName evidence="10">Cytochrome c maturation protein E</fullName>
    </alternativeName>
    <alternativeName>
        <fullName evidence="10">Heme chaperone CcmE</fullName>
    </alternativeName>
</protein>
<keyword evidence="2 10" id="KW-0349">Heme</keyword>
<sequence precursor="true">MTQPPLPGTPLPRARRRKRQPLPYALAFAGLIGVGAFLAYGSLNKSLEFFVTPVEYQQQQATLQNRTLRLGGLVKAAQYDRDTLNLSFTITDGTASYPVRYVGAVPDLFKENQGVVVRGHFQQGVFVGQELLVKHSEEYRTPKNQADVRRLLEETTN</sequence>
<gene>
    <name evidence="10" type="primary">ccmE</name>
    <name evidence="10" type="synonym">cycJ</name>
    <name evidence="13" type="ordered locus">Deima_1150</name>
</gene>
<dbReference type="HAMAP" id="MF_01959">
    <property type="entry name" value="CcmE"/>
    <property type="match status" value="1"/>
</dbReference>
<feature type="topological domain" description="Extracellular" evidence="10">
    <location>
        <begin position="43"/>
        <end position="157"/>
    </location>
</feature>
<accession>E8U6W3</accession>
<feature type="transmembrane region" description="Helical" evidence="12">
    <location>
        <begin position="21"/>
        <end position="43"/>
    </location>
</feature>
<evidence type="ECO:0000256" key="6">
    <source>
        <dbReference type="ARBA" id="ARBA00022968"/>
    </source>
</evidence>
<keyword evidence="4 10" id="KW-0479">Metal-binding</keyword>
<evidence type="ECO:0000256" key="11">
    <source>
        <dbReference type="PIRSR" id="PIRSR604329-50"/>
    </source>
</evidence>
<evidence type="ECO:0000256" key="8">
    <source>
        <dbReference type="ARBA" id="ARBA00023004"/>
    </source>
</evidence>
<dbReference type="GO" id="GO:0020037">
    <property type="term" value="F:heme binding"/>
    <property type="evidence" value="ECO:0007669"/>
    <property type="project" value="InterPro"/>
</dbReference>
<evidence type="ECO:0000256" key="5">
    <source>
        <dbReference type="ARBA" id="ARBA00022748"/>
    </source>
</evidence>
<comment type="function">
    <text evidence="10">Heme chaperone required for the biogenesis of c-type cytochromes. Transiently binds heme delivered by CcmC and transfers the heme to apo-cytochromes in a process facilitated by CcmF and CcmH.</text>
</comment>
<dbReference type="SUPFAM" id="SSF82093">
    <property type="entry name" value="Heme chaperone CcmE"/>
    <property type="match status" value="1"/>
</dbReference>
<dbReference type="OrthoDB" id="9793584at2"/>
<dbReference type="GO" id="GO:0017004">
    <property type="term" value="P:cytochrome complex assembly"/>
    <property type="evidence" value="ECO:0007669"/>
    <property type="project" value="UniProtKB-KW"/>
</dbReference>
<reference evidence="13 14" key="1">
    <citation type="journal article" date="2011" name="Stand. Genomic Sci.">
        <title>Complete genome sequence of Deinococcus maricopensis type strain (LB-34).</title>
        <authorList>
            <person name="Pukall R."/>
            <person name="Zeytun A."/>
            <person name="Lucas S."/>
            <person name="Lapidus A."/>
            <person name="Hammon N."/>
            <person name="Deshpande S."/>
            <person name="Nolan M."/>
            <person name="Cheng J.F."/>
            <person name="Pitluck S."/>
            <person name="Liolios K."/>
            <person name="Pagani I."/>
            <person name="Mikhailova N."/>
            <person name="Ivanova N."/>
            <person name="Mavromatis K."/>
            <person name="Pati A."/>
            <person name="Tapia R."/>
            <person name="Han C."/>
            <person name="Goodwin L."/>
            <person name="Chen A."/>
            <person name="Palaniappan K."/>
            <person name="Land M."/>
            <person name="Hauser L."/>
            <person name="Chang Y.J."/>
            <person name="Jeffries C.D."/>
            <person name="Brambilla E.M."/>
            <person name="Rohde M."/>
            <person name="Goker M."/>
            <person name="Detter J.C."/>
            <person name="Woyke T."/>
            <person name="Bristow J."/>
            <person name="Eisen J.A."/>
            <person name="Markowitz V."/>
            <person name="Hugenholtz P."/>
            <person name="Kyrpides N.C."/>
            <person name="Klenk H.P."/>
        </authorList>
    </citation>
    <scope>NUCLEOTIDE SEQUENCE [LARGE SCALE GENOMIC DNA]</scope>
    <source>
        <strain evidence="14">DSM 21211 / LMG 22137 / NRRL B-23946 / LB-34</strain>
    </source>
</reference>
<name>E8U6W3_DEIML</name>
<feature type="topological domain" description="Cytoplasmic" evidence="10">
    <location>
        <begin position="1"/>
        <end position="19"/>
    </location>
</feature>
<evidence type="ECO:0000256" key="9">
    <source>
        <dbReference type="ARBA" id="ARBA00023136"/>
    </source>
</evidence>
<dbReference type="Proteomes" id="UP000008635">
    <property type="component" value="Chromosome"/>
</dbReference>
<dbReference type="Pfam" id="PF03100">
    <property type="entry name" value="CcmE"/>
    <property type="match status" value="1"/>
</dbReference>
<dbReference type="STRING" id="709986.Deima_1150"/>
<keyword evidence="3 10" id="KW-0812">Transmembrane</keyword>
<dbReference type="HOGENOM" id="CLU_079503_2_0_0"/>
<comment type="similarity">
    <text evidence="10">Belongs to the CcmE/CycJ family.</text>
</comment>
<evidence type="ECO:0000313" key="14">
    <source>
        <dbReference type="Proteomes" id="UP000008635"/>
    </source>
</evidence>
<dbReference type="GO" id="GO:0046872">
    <property type="term" value="F:metal ion binding"/>
    <property type="evidence" value="ECO:0007669"/>
    <property type="project" value="UniProtKB-KW"/>
</dbReference>
<evidence type="ECO:0000256" key="3">
    <source>
        <dbReference type="ARBA" id="ARBA00022692"/>
    </source>
</evidence>
<dbReference type="InterPro" id="IPR012340">
    <property type="entry name" value="NA-bd_OB-fold"/>
</dbReference>
<dbReference type="NCBIfam" id="NF009727">
    <property type="entry name" value="PRK13254.1-1"/>
    <property type="match status" value="1"/>
</dbReference>
<organism evidence="13 14">
    <name type="scientific">Deinococcus maricopensis (strain DSM 21211 / LMG 22137 / NRRL B-23946 / LB-34)</name>
    <dbReference type="NCBI Taxonomy" id="709986"/>
    <lineage>
        <taxon>Bacteria</taxon>
        <taxon>Thermotogati</taxon>
        <taxon>Deinococcota</taxon>
        <taxon>Deinococci</taxon>
        <taxon>Deinococcales</taxon>
        <taxon>Deinococcaceae</taxon>
        <taxon>Deinococcus</taxon>
    </lineage>
</organism>
<keyword evidence="8 10" id="KW-0408">Iron</keyword>
<keyword evidence="7 10" id="KW-1133">Transmembrane helix</keyword>
<dbReference type="InterPro" id="IPR036127">
    <property type="entry name" value="CcmE-like_sf"/>
</dbReference>
<feature type="binding site" description="axial binding residue" evidence="10 11">
    <location>
        <position position="139"/>
    </location>
    <ligand>
        <name>heme</name>
        <dbReference type="ChEBI" id="CHEBI:30413"/>
    </ligand>
    <ligandPart>
        <name>Fe</name>
        <dbReference type="ChEBI" id="CHEBI:18248"/>
    </ligandPart>
</feature>
<dbReference type="GO" id="GO:0005886">
    <property type="term" value="C:plasma membrane"/>
    <property type="evidence" value="ECO:0007669"/>
    <property type="project" value="UniProtKB-SubCell"/>
</dbReference>
<dbReference type="KEGG" id="dmr:Deima_1150"/>
<keyword evidence="5 10" id="KW-0201">Cytochrome c-type biogenesis</keyword>